<evidence type="ECO:0000313" key="2">
    <source>
        <dbReference type="EMBL" id="CAK1542222.1"/>
    </source>
</evidence>
<gene>
    <name evidence="2" type="ORF">LNINA_LOCUS2134</name>
</gene>
<dbReference type="Proteomes" id="UP001497472">
    <property type="component" value="Unassembled WGS sequence"/>
</dbReference>
<feature type="region of interest" description="Disordered" evidence="1">
    <location>
        <begin position="51"/>
        <end position="81"/>
    </location>
</feature>
<name>A0AAV1J1Z3_9NEOP</name>
<dbReference type="AlphaFoldDB" id="A0AAV1J1Z3"/>
<dbReference type="EMBL" id="CAVLEF010000003">
    <property type="protein sequence ID" value="CAK1542222.1"/>
    <property type="molecule type" value="Genomic_DNA"/>
</dbReference>
<accession>A0AAV1J1Z3</accession>
<comment type="caution">
    <text evidence="2">The sequence shown here is derived from an EMBL/GenBank/DDBJ whole genome shotgun (WGS) entry which is preliminary data.</text>
</comment>
<protein>
    <submittedName>
        <fullName evidence="2">Uncharacterized protein</fullName>
    </submittedName>
</protein>
<evidence type="ECO:0000313" key="3">
    <source>
        <dbReference type="Proteomes" id="UP001497472"/>
    </source>
</evidence>
<organism evidence="2 3">
    <name type="scientific">Leptosia nina</name>
    <dbReference type="NCBI Taxonomy" id="320188"/>
    <lineage>
        <taxon>Eukaryota</taxon>
        <taxon>Metazoa</taxon>
        <taxon>Ecdysozoa</taxon>
        <taxon>Arthropoda</taxon>
        <taxon>Hexapoda</taxon>
        <taxon>Insecta</taxon>
        <taxon>Pterygota</taxon>
        <taxon>Neoptera</taxon>
        <taxon>Endopterygota</taxon>
        <taxon>Lepidoptera</taxon>
        <taxon>Glossata</taxon>
        <taxon>Ditrysia</taxon>
        <taxon>Papilionoidea</taxon>
        <taxon>Pieridae</taxon>
        <taxon>Pierinae</taxon>
        <taxon>Leptosia</taxon>
    </lineage>
</organism>
<keyword evidence="3" id="KW-1185">Reference proteome</keyword>
<feature type="compositionally biased region" description="Basic residues" evidence="1">
    <location>
        <begin position="69"/>
        <end position="81"/>
    </location>
</feature>
<evidence type="ECO:0000256" key="1">
    <source>
        <dbReference type="SAM" id="MobiDB-lite"/>
    </source>
</evidence>
<sequence length="81" mass="9211">MNTLESFRLIARPPEVISNWTDCLDIAARIARQPSDSRGVTVTNTQTYVFTPMTSPYTNRGRFSTQARRTSHRGASKSRYD</sequence>
<proteinExistence type="predicted"/>
<feature type="compositionally biased region" description="Polar residues" evidence="1">
    <location>
        <begin position="51"/>
        <end position="68"/>
    </location>
</feature>
<reference evidence="2 3" key="1">
    <citation type="submission" date="2023-11" db="EMBL/GenBank/DDBJ databases">
        <authorList>
            <person name="Okamura Y."/>
        </authorList>
    </citation>
    <scope>NUCLEOTIDE SEQUENCE [LARGE SCALE GENOMIC DNA]</scope>
</reference>